<evidence type="ECO:0000313" key="3">
    <source>
        <dbReference type="EMBL" id="EYR63141.1"/>
    </source>
</evidence>
<name>A0A021VPR5_9CELL</name>
<feature type="domain" description="Winged helix DNA-binding" evidence="2">
    <location>
        <begin position="219"/>
        <end position="296"/>
    </location>
</feature>
<sequence length="304" mass="31775">MTADPAVSLSRSLQRRVVAEQRSVSTACLVLGTGLAVEALLHSPAALQRLPSSLWNAAVSGVVSFLIPVVALALLWLLTRRRRTVLGLHPRGSGTGTLVIAILAVMVVTPVTVLLLGAGVWLGGALVAVGGRSRDLLLGWTGLGVVVVGLWASWRTVDSPGEVAAAAMAACAVVVLAVGAVRRRDERRAVATPVGHAYRADDGPHPAAGLDDVIHQRTRLGIVSVLAESRCDFTYLRRVLGLTDGNLNSHLGVRVQAGYVRTEKDVTGGRARTWGSITPDGRAALGVEIRALQSLIARTGVTDA</sequence>
<dbReference type="RefSeq" id="WP_245612570.1">
    <property type="nucleotide sequence ID" value="NZ_AXCW01000122.1"/>
</dbReference>
<accession>A0A021VPR5</accession>
<feature type="transmembrane region" description="Helical" evidence="1">
    <location>
        <begin position="98"/>
        <end position="129"/>
    </location>
</feature>
<evidence type="ECO:0000313" key="4">
    <source>
        <dbReference type="Proteomes" id="UP000019753"/>
    </source>
</evidence>
<dbReference type="InterPro" id="IPR036390">
    <property type="entry name" value="WH_DNA-bd_sf"/>
</dbReference>
<organism evidence="3 4">
    <name type="scientific">Actinotalea ferrariae CF5-4</name>
    <dbReference type="NCBI Taxonomy" id="948458"/>
    <lineage>
        <taxon>Bacteria</taxon>
        <taxon>Bacillati</taxon>
        <taxon>Actinomycetota</taxon>
        <taxon>Actinomycetes</taxon>
        <taxon>Micrococcales</taxon>
        <taxon>Cellulomonadaceae</taxon>
        <taxon>Actinotalea</taxon>
    </lineage>
</organism>
<dbReference type="Proteomes" id="UP000019753">
    <property type="component" value="Unassembled WGS sequence"/>
</dbReference>
<feature type="transmembrane region" description="Helical" evidence="1">
    <location>
        <begin position="136"/>
        <end position="157"/>
    </location>
</feature>
<keyword evidence="1" id="KW-1133">Transmembrane helix</keyword>
<dbReference type="Pfam" id="PF13601">
    <property type="entry name" value="HTH_34"/>
    <property type="match status" value="1"/>
</dbReference>
<dbReference type="InterPro" id="IPR036388">
    <property type="entry name" value="WH-like_DNA-bd_sf"/>
</dbReference>
<dbReference type="AlphaFoldDB" id="A0A021VPR5"/>
<feature type="transmembrane region" description="Helical" evidence="1">
    <location>
        <begin position="53"/>
        <end position="78"/>
    </location>
</feature>
<gene>
    <name evidence="3" type="ORF">N866_02565</name>
</gene>
<protein>
    <submittedName>
        <fullName evidence="3">MarR family transcriptional regulator</fullName>
    </submittedName>
</protein>
<evidence type="ECO:0000259" key="2">
    <source>
        <dbReference type="Pfam" id="PF13601"/>
    </source>
</evidence>
<feature type="transmembrane region" description="Helical" evidence="1">
    <location>
        <begin position="163"/>
        <end position="181"/>
    </location>
</feature>
<proteinExistence type="predicted"/>
<keyword evidence="1" id="KW-0472">Membrane</keyword>
<feature type="transmembrane region" description="Helical" evidence="1">
    <location>
        <begin position="23"/>
        <end position="41"/>
    </location>
</feature>
<dbReference type="PANTHER" id="PTHR37318">
    <property type="entry name" value="BSL7504 PROTEIN"/>
    <property type="match status" value="1"/>
</dbReference>
<dbReference type="SUPFAM" id="SSF46785">
    <property type="entry name" value="Winged helix' DNA-binding domain"/>
    <property type="match status" value="1"/>
</dbReference>
<comment type="caution">
    <text evidence="3">The sequence shown here is derived from an EMBL/GenBank/DDBJ whole genome shotgun (WGS) entry which is preliminary data.</text>
</comment>
<reference evidence="3 4" key="1">
    <citation type="submission" date="2014-01" db="EMBL/GenBank/DDBJ databases">
        <title>Actinotalea ferrariae CF5-4.</title>
        <authorList>
            <person name="Chen F."/>
            <person name="Li Y."/>
            <person name="Wang G."/>
        </authorList>
    </citation>
    <scope>NUCLEOTIDE SEQUENCE [LARGE SCALE GENOMIC DNA]</scope>
    <source>
        <strain evidence="3 4">CF5-4</strain>
    </source>
</reference>
<keyword evidence="1" id="KW-0812">Transmembrane</keyword>
<evidence type="ECO:0000256" key="1">
    <source>
        <dbReference type="SAM" id="Phobius"/>
    </source>
</evidence>
<keyword evidence="4" id="KW-1185">Reference proteome</keyword>
<dbReference type="PANTHER" id="PTHR37318:SF1">
    <property type="entry name" value="BSL7504 PROTEIN"/>
    <property type="match status" value="1"/>
</dbReference>
<dbReference type="Gene3D" id="1.10.10.10">
    <property type="entry name" value="Winged helix-like DNA-binding domain superfamily/Winged helix DNA-binding domain"/>
    <property type="match status" value="1"/>
</dbReference>
<dbReference type="InterPro" id="IPR027395">
    <property type="entry name" value="WH_DNA-bd_dom"/>
</dbReference>
<dbReference type="EMBL" id="AXCW01000122">
    <property type="protein sequence ID" value="EYR63141.1"/>
    <property type="molecule type" value="Genomic_DNA"/>
</dbReference>